<dbReference type="SUPFAM" id="SSF48403">
    <property type="entry name" value="Ankyrin repeat"/>
    <property type="match status" value="1"/>
</dbReference>
<evidence type="ECO:0000256" key="1">
    <source>
        <dbReference type="PROSITE-ProRule" id="PRU00023"/>
    </source>
</evidence>
<sequence>MKRRDTISSVGWSSSEAFRSNLDLIQSKSVSDISYDELDYQRRRFNVWAGNINALINPRSQSSLDSRLAEAPLMTESVLWNLKTQRIIKGEQPNRSLKAGDEEEEIGEQQLRGTTELHHLSYGIQSSITQLFKISIIIRQLKPRGREVKSRDLPPLDPSPDIMHIGDKFSKSRATPWLMEKLGRAIVERRDFFRQQKARREKQLATETQDPIDQGATTFQGEDELLPLSSKPDQIYEESVASYATETSRATSTGGMDDEALRVPDPPYILPNGMEFEYGEPFECPYCLNIQTVKNRSRWKSHIFEDLQPYICTFEGCSPTLYSKRHEWFNHELQCHRAHWECIICKSFISQSEKQLSSHMLREHGNATTSTQIPVLVDAGRKPQTYFDATACPLCSDWASQDSGTNNLAQFRRHLGKHLEQLALSALPKSTTEDQSNSEDDAASEDAMSEAAENEESTNEELTDEDIKAIQWLEEEGFDRWGNDTTVGNRGALHYTAEEGHESIVKFLLKRGADVAKRGVDGATALHWAAYKRNFSIVKMLLAAGAPLEAQCSYGNLCDGTPLHWTACRHYPEGITLLLKAGAQVNARNTRNHTPLHVAVASDYYGMESIKVLIRYHADLEARNDNDETPLHLAVEKGKFSSVQYLLDARADINARGKRGTPLQLARKLGHTEIADILNGRGAEE</sequence>
<dbReference type="PANTHER" id="PTHR35391:SF7">
    <property type="entry name" value="C2H2-TYPE DOMAIN-CONTAINING PROTEIN"/>
    <property type="match status" value="1"/>
</dbReference>
<evidence type="ECO:0000313" key="4">
    <source>
        <dbReference type="EMBL" id="KAK5993589.1"/>
    </source>
</evidence>
<feature type="domain" description="C2H2-type" evidence="3">
    <location>
        <begin position="340"/>
        <end position="364"/>
    </location>
</feature>
<evidence type="ECO:0000259" key="3">
    <source>
        <dbReference type="SMART" id="SM00355"/>
    </source>
</evidence>
<dbReference type="PROSITE" id="PS50297">
    <property type="entry name" value="ANK_REP_REGION"/>
    <property type="match status" value="4"/>
</dbReference>
<proteinExistence type="predicted"/>
<dbReference type="Pfam" id="PF12796">
    <property type="entry name" value="Ank_2"/>
    <property type="match status" value="2"/>
</dbReference>
<feature type="repeat" description="ANK" evidence="1">
    <location>
        <begin position="488"/>
        <end position="520"/>
    </location>
</feature>
<name>A0ABR0SNF3_9HYPO</name>
<gene>
    <name evidence="4" type="ORF">PT974_07023</name>
</gene>
<feature type="compositionally biased region" description="Acidic residues" evidence="2">
    <location>
        <begin position="436"/>
        <end position="464"/>
    </location>
</feature>
<dbReference type="PROSITE" id="PS50088">
    <property type="entry name" value="ANK_REPEAT"/>
    <property type="match status" value="5"/>
</dbReference>
<feature type="domain" description="C2H2-type" evidence="3">
    <location>
        <begin position="390"/>
        <end position="418"/>
    </location>
</feature>
<feature type="repeat" description="ANK" evidence="1">
    <location>
        <begin position="558"/>
        <end position="590"/>
    </location>
</feature>
<dbReference type="SMART" id="SM00355">
    <property type="entry name" value="ZnF_C2H2"/>
    <property type="match status" value="3"/>
</dbReference>
<comment type="caution">
    <text evidence="4">The sequence shown here is derived from an EMBL/GenBank/DDBJ whole genome shotgun (WGS) entry which is preliminary data.</text>
</comment>
<evidence type="ECO:0000256" key="2">
    <source>
        <dbReference type="SAM" id="MobiDB-lite"/>
    </source>
</evidence>
<feature type="repeat" description="ANK" evidence="1">
    <location>
        <begin position="521"/>
        <end position="553"/>
    </location>
</feature>
<reference evidence="4 5" key="1">
    <citation type="submission" date="2024-01" db="EMBL/GenBank/DDBJ databases">
        <title>Complete genome of Cladobotryum mycophilum ATHUM6906.</title>
        <authorList>
            <person name="Christinaki A.C."/>
            <person name="Myridakis A.I."/>
            <person name="Kouvelis V.N."/>
        </authorList>
    </citation>
    <scope>NUCLEOTIDE SEQUENCE [LARGE SCALE GENOMIC DNA]</scope>
    <source>
        <strain evidence="4 5">ATHUM6906</strain>
    </source>
</reference>
<dbReference type="SMART" id="SM00248">
    <property type="entry name" value="ANK"/>
    <property type="match status" value="5"/>
</dbReference>
<feature type="region of interest" description="Disordered" evidence="2">
    <location>
        <begin position="147"/>
        <end position="167"/>
    </location>
</feature>
<dbReference type="Proteomes" id="UP001338125">
    <property type="component" value="Unassembled WGS sequence"/>
</dbReference>
<dbReference type="Pfam" id="PF00023">
    <property type="entry name" value="Ank"/>
    <property type="match status" value="1"/>
</dbReference>
<dbReference type="Gene3D" id="1.25.40.20">
    <property type="entry name" value="Ankyrin repeat-containing domain"/>
    <property type="match status" value="2"/>
</dbReference>
<organism evidence="4 5">
    <name type="scientific">Cladobotryum mycophilum</name>
    <dbReference type="NCBI Taxonomy" id="491253"/>
    <lineage>
        <taxon>Eukaryota</taxon>
        <taxon>Fungi</taxon>
        <taxon>Dikarya</taxon>
        <taxon>Ascomycota</taxon>
        <taxon>Pezizomycotina</taxon>
        <taxon>Sordariomycetes</taxon>
        <taxon>Hypocreomycetidae</taxon>
        <taxon>Hypocreales</taxon>
        <taxon>Hypocreaceae</taxon>
        <taxon>Cladobotryum</taxon>
    </lineage>
</organism>
<dbReference type="InterPro" id="IPR002110">
    <property type="entry name" value="Ankyrin_rpt"/>
</dbReference>
<dbReference type="EMBL" id="JAVFKD010000012">
    <property type="protein sequence ID" value="KAK5993589.1"/>
    <property type="molecule type" value="Genomic_DNA"/>
</dbReference>
<feature type="repeat" description="ANK" evidence="1">
    <location>
        <begin position="626"/>
        <end position="658"/>
    </location>
</feature>
<keyword evidence="5" id="KW-1185">Reference proteome</keyword>
<dbReference type="PANTHER" id="PTHR35391">
    <property type="entry name" value="C2H2-TYPE DOMAIN-CONTAINING PROTEIN-RELATED"/>
    <property type="match status" value="1"/>
</dbReference>
<feature type="repeat" description="ANK" evidence="1">
    <location>
        <begin position="591"/>
        <end position="625"/>
    </location>
</feature>
<dbReference type="InterPro" id="IPR036770">
    <property type="entry name" value="Ankyrin_rpt-contain_sf"/>
</dbReference>
<keyword evidence="1" id="KW-0040">ANK repeat</keyword>
<dbReference type="InterPro" id="IPR013087">
    <property type="entry name" value="Znf_C2H2_type"/>
</dbReference>
<accession>A0ABR0SNF3</accession>
<feature type="domain" description="C2H2-type" evidence="3">
    <location>
        <begin position="310"/>
        <end position="336"/>
    </location>
</feature>
<dbReference type="InterPro" id="IPR058925">
    <property type="entry name" value="zf-C2H2_AcuF"/>
</dbReference>
<evidence type="ECO:0000313" key="5">
    <source>
        <dbReference type="Proteomes" id="UP001338125"/>
    </source>
</evidence>
<protein>
    <submittedName>
        <fullName evidence="4">Serine/threonine-protein phosphatase 6 regulatory ankyrin repeat subunit A</fullName>
    </submittedName>
</protein>
<feature type="region of interest" description="Disordered" evidence="2">
    <location>
        <begin position="426"/>
        <end position="466"/>
    </location>
</feature>
<dbReference type="Pfam" id="PF26082">
    <property type="entry name" value="zf-C2H2_AcuF"/>
    <property type="match status" value="1"/>
</dbReference>